<name>A0A397P8J3_9SPHN</name>
<feature type="binding site" evidence="6">
    <location>
        <position position="189"/>
    </location>
    <ligand>
        <name>molybdate</name>
        <dbReference type="ChEBI" id="CHEBI:36264"/>
    </ligand>
</feature>
<evidence type="ECO:0000313" key="7">
    <source>
        <dbReference type="EMBL" id="RIA44643.1"/>
    </source>
</evidence>
<dbReference type="Gene3D" id="3.40.190.10">
    <property type="entry name" value="Periplasmic binding protein-like II"/>
    <property type="match status" value="2"/>
</dbReference>
<dbReference type="GO" id="GO:0030288">
    <property type="term" value="C:outer membrane-bounded periplasmic space"/>
    <property type="evidence" value="ECO:0007669"/>
    <property type="project" value="TreeGrafter"/>
</dbReference>
<keyword evidence="3 6" id="KW-0479">Metal-binding</keyword>
<keyword evidence="4" id="KW-0732">Signal</keyword>
<evidence type="ECO:0000256" key="4">
    <source>
        <dbReference type="ARBA" id="ARBA00022729"/>
    </source>
</evidence>
<dbReference type="NCBIfam" id="TIGR01256">
    <property type="entry name" value="modA"/>
    <property type="match status" value="1"/>
</dbReference>
<dbReference type="PANTHER" id="PTHR30632:SF17">
    <property type="entry name" value="MOLYBDATE-BINDING PROTEIN MODA"/>
    <property type="match status" value="1"/>
</dbReference>
<comment type="subunit">
    <text evidence="5">The complex is composed of two ATP-binding proteins (ModC), two transmembrane proteins (ModB) and a solute-binding protein (ModA).</text>
</comment>
<comment type="similarity">
    <text evidence="1">Belongs to the bacterial solute-binding protein ModA family.</text>
</comment>
<dbReference type="InterPro" id="IPR050682">
    <property type="entry name" value="ModA/WtpA"/>
</dbReference>
<dbReference type="FunFam" id="3.40.190.10:FF:000035">
    <property type="entry name" value="Molybdate ABC transporter substrate-binding protein"/>
    <property type="match status" value="1"/>
</dbReference>
<dbReference type="PROSITE" id="PS51257">
    <property type="entry name" value="PROKAR_LIPOPROTEIN"/>
    <property type="match status" value="1"/>
</dbReference>
<keyword evidence="2 6" id="KW-0500">Molybdenum</keyword>
<dbReference type="PIRSF" id="PIRSF004846">
    <property type="entry name" value="ModA"/>
    <property type="match status" value="1"/>
</dbReference>
<dbReference type="Pfam" id="PF13531">
    <property type="entry name" value="SBP_bac_11"/>
    <property type="match status" value="1"/>
</dbReference>
<feature type="binding site" evidence="6">
    <location>
        <position position="207"/>
    </location>
    <ligand>
        <name>molybdate</name>
        <dbReference type="ChEBI" id="CHEBI:36264"/>
    </ligand>
</feature>
<dbReference type="EMBL" id="QXDC01000003">
    <property type="protein sequence ID" value="RIA44643.1"/>
    <property type="molecule type" value="Genomic_DNA"/>
</dbReference>
<gene>
    <name evidence="7" type="ORF">DFR49_2891</name>
</gene>
<feature type="binding site" evidence="6">
    <location>
        <position position="77"/>
    </location>
    <ligand>
        <name>molybdate</name>
        <dbReference type="ChEBI" id="CHEBI:36264"/>
    </ligand>
</feature>
<protein>
    <submittedName>
        <fullName evidence="7">Molybdate transport system substrate-binding protein</fullName>
    </submittedName>
</protein>
<proteinExistence type="inferred from homology"/>
<dbReference type="GO" id="GO:0030973">
    <property type="term" value="F:molybdate ion binding"/>
    <property type="evidence" value="ECO:0007669"/>
    <property type="project" value="TreeGrafter"/>
</dbReference>
<organism evidence="7 8">
    <name type="scientific">Hephaestia caeni</name>
    <dbReference type="NCBI Taxonomy" id="645617"/>
    <lineage>
        <taxon>Bacteria</taxon>
        <taxon>Pseudomonadati</taxon>
        <taxon>Pseudomonadota</taxon>
        <taxon>Alphaproteobacteria</taxon>
        <taxon>Sphingomonadales</taxon>
        <taxon>Sphingomonadaceae</taxon>
        <taxon>Hephaestia</taxon>
    </lineage>
</organism>
<comment type="caution">
    <text evidence="7">The sequence shown here is derived from an EMBL/GenBank/DDBJ whole genome shotgun (WGS) entry which is preliminary data.</text>
</comment>
<keyword evidence="8" id="KW-1185">Reference proteome</keyword>
<dbReference type="GO" id="GO:1901359">
    <property type="term" value="F:tungstate binding"/>
    <property type="evidence" value="ECO:0007669"/>
    <property type="project" value="UniProtKB-ARBA"/>
</dbReference>
<dbReference type="RefSeq" id="WP_245968513.1">
    <property type="nucleotide sequence ID" value="NZ_QXDC01000003.1"/>
</dbReference>
<dbReference type="PANTHER" id="PTHR30632">
    <property type="entry name" value="MOLYBDATE-BINDING PERIPLASMIC PROTEIN"/>
    <property type="match status" value="1"/>
</dbReference>
<dbReference type="SUPFAM" id="SSF53850">
    <property type="entry name" value="Periplasmic binding protein-like II"/>
    <property type="match status" value="1"/>
</dbReference>
<evidence type="ECO:0000256" key="3">
    <source>
        <dbReference type="ARBA" id="ARBA00022723"/>
    </source>
</evidence>
<evidence type="ECO:0000256" key="6">
    <source>
        <dbReference type="PIRSR" id="PIRSR004846-1"/>
    </source>
</evidence>
<evidence type="ECO:0000256" key="1">
    <source>
        <dbReference type="ARBA" id="ARBA00009175"/>
    </source>
</evidence>
<reference evidence="7 8" key="1">
    <citation type="submission" date="2018-08" db="EMBL/GenBank/DDBJ databases">
        <title>Genomic Encyclopedia of Type Strains, Phase IV (KMG-IV): sequencing the most valuable type-strain genomes for metagenomic binning, comparative biology and taxonomic classification.</title>
        <authorList>
            <person name="Goeker M."/>
        </authorList>
    </citation>
    <scope>NUCLEOTIDE SEQUENCE [LARGE SCALE GENOMIC DNA]</scope>
    <source>
        <strain evidence="7 8">DSM 25527</strain>
    </source>
</reference>
<evidence type="ECO:0000256" key="2">
    <source>
        <dbReference type="ARBA" id="ARBA00022505"/>
    </source>
</evidence>
<feature type="binding site" evidence="6">
    <location>
        <position position="50"/>
    </location>
    <ligand>
        <name>molybdate</name>
        <dbReference type="ChEBI" id="CHEBI:36264"/>
    </ligand>
</feature>
<evidence type="ECO:0000256" key="5">
    <source>
        <dbReference type="ARBA" id="ARBA00062515"/>
    </source>
</evidence>
<sequence>MPGTRFDAMCGRETMWHRIAIALAALLALGAVAGCGRDAAAPPLVLAAASLQESMTAAADAWAAEGHARPTVSFAATSALARQIEAGAPADLFVSADEDWMDRMAQRKLIVPGSRETFLGNALVLVTAKDNPATIATEPISALRDTLAAQPVAMADTRSVPAGKYGKAALEKLGLWEVARPHVVAAENVRAALALVERGAAPLGIVYATDARASAKVRVVWTFPETSHPPISYPVARLTTSTNPDAERFRAFLVSDKGKAIFARYGFVPR</sequence>
<dbReference type="InterPro" id="IPR005950">
    <property type="entry name" value="ModA"/>
</dbReference>
<dbReference type="GO" id="GO:0046872">
    <property type="term" value="F:metal ion binding"/>
    <property type="evidence" value="ECO:0007669"/>
    <property type="project" value="UniProtKB-KW"/>
</dbReference>
<dbReference type="GO" id="GO:0015689">
    <property type="term" value="P:molybdate ion transport"/>
    <property type="evidence" value="ECO:0007669"/>
    <property type="project" value="InterPro"/>
</dbReference>
<accession>A0A397P8J3</accession>
<evidence type="ECO:0000313" key="8">
    <source>
        <dbReference type="Proteomes" id="UP000266568"/>
    </source>
</evidence>
<dbReference type="Proteomes" id="UP000266568">
    <property type="component" value="Unassembled WGS sequence"/>
</dbReference>
<feature type="binding site" evidence="6">
    <location>
        <position position="162"/>
    </location>
    <ligand>
        <name>molybdate</name>
        <dbReference type="ChEBI" id="CHEBI:36264"/>
    </ligand>
</feature>
<dbReference type="AlphaFoldDB" id="A0A397P8J3"/>